<proteinExistence type="predicted"/>
<evidence type="ECO:0000259" key="1">
    <source>
        <dbReference type="Pfam" id="PF01636"/>
    </source>
</evidence>
<reference evidence="2 3" key="1">
    <citation type="submission" date="2020-10" db="EMBL/GenBank/DDBJ databases">
        <title>Sequencing the genomes of 1000 actinobacteria strains.</title>
        <authorList>
            <person name="Klenk H.-P."/>
        </authorList>
    </citation>
    <scope>NUCLEOTIDE SEQUENCE [LARGE SCALE GENOMIC DNA]</scope>
    <source>
        <strain evidence="2 3">DSM 43173</strain>
    </source>
</reference>
<keyword evidence="2" id="KW-0418">Kinase</keyword>
<dbReference type="RefSeq" id="WP_192786774.1">
    <property type="nucleotide sequence ID" value="NZ_JADBEK010000001.1"/>
</dbReference>
<dbReference type="Proteomes" id="UP000633509">
    <property type="component" value="Unassembled WGS sequence"/>
</dbReference>
<organism evidence="2 3">
    <name type="scientific">Nonomuraea angiospora</name>
    <dbReference type="NCBI Taxonomy" id="46172"/>
    <lineage>
        <taxon>Bacteria</taxon>
        <taxon>Bacillati</taxon>
        <taxon>Actinomycetota</taxon>
        <taxon>Actinomycetes</taxon>
        <taxon>Streptosporangiales</taxon>
        <taxon>Streptosporangiaceae</taxon>
        <taxon>Nonomuraea</taxon>
    </lineage>
</organism>
<accession>A0ABR9LZV1</accession>
<name>A0ABR9LZV1_9ACTN</name>
<evidence type="ECO:0000313" key="2">
    <source>
        <dbReference type="EMBL" id="MBE1586159.1"/>
    </source>
</evidence>
<dbReference type="Pfam" id="PF01636">
    <property type="entry name" value="APH"/>
    <property type="match status" value="1"/>
</dbReference>
<dbReference type="GO" id="GO:0016301">
    <property type="term" value="F:kinase activity"/>
    <property type="evidence" value="ECO:0007669"/>
    <property type="project" value="UniProtKB-KW"/>
</dbReference>
<dbReference type="EMBL" id="JADBEK010000001">
    <property type="protein sequence ID" value="MBE1586159.1"/>
    <property type="molecule type" value="Genomic_DNA"/>
</dbReference>
<dbReference type="Gene3D" id="3.90.1200.10">
    <property type="match status" value="1"/>
</dbReference>
<comment type="caution">
    <text evidence="2">The sequence shown here is derived from an EMBL/GenBank/DDBJ whole genome shotgun (WGS) entry which is preliminary data.</text>
</comment>
<dbReference type="SUPFAM" id="SSF56112">
    <property type="entry name" value="Protein kinase-like (PK-like)"/>
    <property type="match status" value="1"/>
</dbReference>
<keyword evidence="2" id="KW-0808">Transferase</keyword>
<keyword evidence="3" id="KW-1185">Reference proteome</keyword>
<dbReference type="InterPro" id="IPR011009">
    <property type="entry name" value="Kinase-like_dom_sf"/>
</dbReference>
<evidence type="ECO:0000313" key="3">
    <source>
        <dbReference type="Proteomes" id="UP000633509"/>
    </source>
</evidence>
<gene>
    <name evidence="2" type="ORF">H4W80_004417</name>
</gene>
<feature type="domain" description="Aminoglycoside phosphotransferase" evidence="1">
    <location>
        <begin position="17"/>
        <end position="209"/>
    </location>
</feature>
<protein>
    <submittedName>
        <fullName evidence="2">Aminoglycoside phosphotransferase (APT) family kinase protein</fullName>
    </submittedName>
</protein>
<dbReference type="InterPro" id="IPR002575">
    <property type="entry name" value="Aminoglycoside_PTrfase"/>
</dbReference>
<sequence>MTAGRSTTHDIEIRDDIVIKRYRSWDRGEHRREWAALNVLAEHAPGLAPAPVRADLDGSPPTVVMSRLPGTPLRGLPTGPEQVRALATALTHLHHAIPGTGSLEPAAWHPAAAVAHVRALAAAHPDLGDSPCARRAFALGTAWLSGPSLDRLPINPFPPVLGMADGNLANYLWDAATARVRIIDWEDSGLADRAFELAEVAEHISHVDGDLDSDLLLAHLDLTSAEAARVHDFRRLLALGWLLMLGPGGPATRRNPPGTLDRQAERVLALLDS</sequence>